<comment type="caution">
    <text evidence="1">The sequence shown here is derived from an EMBL/GenBank/DDBJ whole genome shotgun (WGS) entry which is preliminary data.</text>
</comment>
<sequence>MTRKEQYLSNILQQLESFLGSERYNGWIENAGIKVYMRKAERSVSRHSSLSLTCLDIANIWVSERYRQKGLFNDFMSSAHEMHNFDMTFLECIKNPIVLQWCVRKGWVPHNPYYRETIDSFYLLKPKTRPNNVGLTCIETSILSESIKEILFIKGKALEKEISKDARLVTLQVIPNKLQSLELRYLDNPDKVILQEM</sequence>
<dbReference type="AlphaFoldDB" id="A0A402APN0"/>
<evidence type="ECO:0000313" key="2">
    <source>
        <dbReference type="Proteomes" id="UP000287188"/>
    </source>
</evidence>
<evidence type="ECO:0000313" key="1">
    <source>
        <dbReference type="EMBL" id="GCE20940.1"/>
    </source>
</evidence>
<keyword evidence="2" id="KW-1185">Reference proteome</keyword>
<protein>
    <submittedName>
        <fullName evidence="1">Uncharacterized protein</fullName>
    </submittedName>
</protein>
<dbReference type="EMBL" id="BIFS01000001">
    <property type="protein sequence ID" value="GCE20940.1"/>
    <property type="molecule type" value="Genomic_DNA"/>
</dbReference>
<dbReference type="RefSeq" id="WP_126552519.1">
    <property type="nucleotide sequence ID" value="NZ_BIFS01000001.1"/>
</dbReference>
<name>A0A402APN0_9CHLR</name>
<gene>
    <name evidence="1" type="ORF">KDK_47400</name>
</gene>
<proteinExistence type="predicted"/>
<organism evidence="1 2">
    <name type="scientific">Dictyobacter kobayashii</name>
    <dbReference type="NCBI Taxonomy" id="2014872"/>
    <lineage>
        <taxon>Bacteria</taxon>
        <taxon>Bacillati</taxon>
        <taxon>Chloroflexota</taxon>
        <taxon>Ktedonobacteria</taxon>
        <taxon>Ktedonobacterales</taxon>
        <taxon>Dictyobacteraceae</taxon>
        <taxon>Dictyobacter</taxon>
    </lineage>
</organism>
<reference evidence="2" key="1">
    <citation type="submission" date="2018-12" db="EMBL/GenBank/DDBJ databases">
        <title>Tengunoibacter tsumagoiensis gen. nov., sp. nov., Dictyobacter kobayashii sp. nov., D. alpinus sp. nov., and D. joshuensis sp. nov. and description of Dictyobacteraceae fam. nov. within the order Ktedonobacterales isolated from Tengu-no-mugimeshi.</title>
        <authorList>
            <person name="Wang C.M."/>
            <person name="Zheng Y."/>
            <person name="Sakai Y."/>
            <person name="Toyoda A."/>
            <person name="Minakuchi Y."/>
            <person name="Abe K."/>
            <person name="Yokota A."/>
            <person name="Yabe S."/>
        </authorList>
    </citation>
    <scope>NUCLEOTIDE SEQUENCE [LARGE SCALE GENOMIC DNA]</scope>
    <source>
        <strain evidence="2">Uno11</strain>
    </source>
</reference>
<dbReference type="Proteomes" id="UP000287188">
    <property type="component" value="Unassembled WGS sequence"/>
</dbReference>
<accession>A0A402APN0</accession>